<dbReference type="Proteomes" id="UP000265816">
    <property type="component" value="Unassembled WGS sequence"/>
</dbReference>
<dbReference type="AlphaFoldDB" id="A0A398BDE0"/>
<reference evidence="1 2" key="1">
    <citation type="submission" date="2018-08" db="EMBL/GenBank/DDBJ databases">
        <title>Bacillus jemisoniae sp. nov., Bacillus chryseoplanitiae sp. nov., Bacillus resnikiae sp. nov., and Bacillus frankliniae sp. nov., isolated from Viking spacecraft and associated surfaces.</title>
        <authorList>
            <person name="Seuylemezian A."/>
            <person name="Vaishampayan P."/>
        </authorList>
    </citation>
    <scope>NUCLEOTIDE SEQUENCE [LARGE SCALE GENOMIC DNA]</scope>
    <source>
        <strain evidence="1 2">JJ-247</strain>
    </source>
</reference>
<protein>
    <submittedName>
        <fullName evidence="1">Uncharacterized protein</fullName>
    </submittedName>
</protein>
<evidence type="ECO:0000313" key="2">
    <source>
        <dbReference type="Proteomes" id="UP000265816"/>
    </source>
</evidence>
<accession>A0A398BDE0</accession>
<gene>
    <name evidence="1" type="ORF">D1970_01845</name>
</gene>
<organism evidence="1 2">
    <name type="scientific">Mesobacillus zeae</name>
    <dbReference type="NCBI Taxonomy" id="1917180"/>
    <lineage>
        <taxon>Bacteria</taxon>
        <taxon>Bacillati</taxon>
        <taxon>Bacillota</taxon>
        <taxon>Bacilli</taxon>
        <taxon>Bacillales</taxon>
        <taxon>Bacillaceae</taxon>
        <taxon>Mesobacillus</taxon>
    </lineage>
</organism>
<dbReference type="RefSeq" id="WP_119111187.1">
    <property type="nucleotide sequence ID" value="NZ_CBCSEO010000008.1"/>
</dbReference>
<sequence length="249" mass="28796">MNLYGLSIVDWVQILSALGTLIAAIAAWKSAIAAKTSSRITSEQLEEMRQQRIDQIRPYVHISDAGYSLNFNPENGYGSFCNEAVQEPKLVVTNIGVGHAKKLNFKWFFDMENSIRLIQTYEIGQRKIYKYVPDFELSTENGVTFLKSDLKNYFPILLKDKEYPLSFPFSYLEILSFLYHLLLEEHLDLKVVPNLNLEIEYMDTFEQKVSRNFIIIPKLIKTIASEEDGKLTDYSFKINFQVDEISSTF</sequence>
<keyword evidence="2" id="KW-1185">Reference proteome</keyword>
<comment type="caution">
    <text evidence="1">The sequence shown here is derived from an EMBL/GenBank/DDBJ whole genome shotgun (WGS) entry which is preliminary data.</text>
</comment>
<evidence type="ECO:0000313" key="1">
    <source>
        <dbReference type="EMBL" id="RID88269.1"/>
    </source>
</evidence>
<name>A0A398BDE0_9BACI</name>
<proteinExistence type="predicted"/>
<dbReference type="EMBL" id="QWVT01000007">
    <property type="protein sequence ID" value="RID88269.1"/>
    <property type="molecule type" value="Genomic_DNA"/>
</dbReference>